<dbReference type="AlphaFoldDB" id="A0AAE0KXR6"/>
<feature type="compositionally biased region" description="Low complexity" evidence="1">
    <location>
        <begin position="131"/>
        <end position="140"/>
    </location>
</feature>
<name>A0AAE0KXR6_9CHLO</name>
<evidence type="ECO:0000313" key="2">
    <source>
        <dbReference type="EMBL" id="KAK3264335.1"/>
    </source>
</evidence>
<evidence type="ECO:0000313" key="3">
    <source>
        <dbReference type="Proteomes" id="UP001190700"/>
    </source>
</evidence>
<accession>A0AAE0KXR6</accession>
<comment type="caution">
    <text evidence="2">The sequence shown here is derived from an EMBL/GenBank/DDBJ whole genome shotgun (WGS) entry which is preliminary data.</text>
</comment>
<feature type="region of interest" description="Disordered" evidence="1">
    <location>
        <begin position="85"/>
        <end position="149"/>
    </location>
</feature>
<dbReference type="Proteomes" id="UP001190700">
    <property type="component" value="Unassembled WGS sequence"/>
</dbReference>
<sequence length="149" mass="16027">MGFNDPPVLSSTPVEEGREEEYLLEQLSYGVGFPYTLCFRLWGLADSHPDTTGICPFTCKEAFSPSRVPKSRGQWCHRQSQSLVVADERGDPPSDATAATTFVSPLPDPPPHLDHPPAADSDAHSVPAEQPHPAGARHGAAPGGRGFHF</sequence>
<protein>
    <submittedName>
        <fullName evidence="2">Uncharacterized protein</fullName>
    </submittedName>
</protein>
<keyword evidence="3" id="KW-1185">Reference proteome</keyword>
<reference evidence="2 3" key="1">
    <citation type="journal article" date="2015" name="Genome Biol. Evol.">
        <title>Comparative Genomics of a Bacterivorous Green Alga Reveals Evolutionary Causalities and Consequences of Phago-Mixotrophic Mode of Nutrition.</title>
        <authorList>
            <person name="Burns J.A."/>
            <person name="Paasch A."/>
            <person name="Narechania A."/>
            <person name="Kim E."/>
        </authorList>
    </citation>
    <scope>NUCLEOTIDE SEQUENCE [LARGE SCALE GENOMIC DNA]</scope>
    <source>
        <strain evidence="2 3">PLY_AMNH</strain>
    </source>
</reference>
<evidence type="ECO:0000256" key="1">
    <source>
        <dbReference type="SAM" id="MobiDB-lite"/>
    </source>
</evidence>
<organism evidence="2 3">
    <name type="scientific">Cymbomonas tetramitiformis</name>
    <dbReference type="NCBI Taxonomy" id="36881"/>
    <lineage>
        <taxon>Eukaryota</taxon>
        <taxon>Viridiplantae</taxon>
        <taxon>Chlorophyta</taxon>
        <taxon>Pyramimonadophyceae</taxon>
        <taxon>Pyramimonadales</taxon>
        <taxon>Pyramimonadaceae</taxon>
        <taxon>Cymbomonas</taxon>
    </lineage>
</organism>
<dbReference type="EMBL" id="LGRX02014614">
    <property type="protein sequence ID" value="KAK3264335.1"/>
    <property type="molecule type" value="Genomic_DNA"/>
</dbReference>
<proteinExistence type="predicted"/>
<feature type="compositionally biased region" description="Basic and acidic residues" evidence="1">
    <location>
        <begin position="111"/>
        <end position="123"/>
    </location>
</feature>
<gene>
    <name evidence="2" type="ORF">CYMTET_26915</name>
</gene>